<keyword evidence="2" id="KW-0812">Transmembrane</keyword>
<dbReference type="Proteomes" id="UP000652761">
    <property type="component" value="Unassembled WGS sequence"/>
</dbReference>
<gene>
    <name evidence="3" type="ORF">Taro_000622</name>
</gene>
<feature type="compositionally biased region" description="Polar residues" evidence="1">
    <location>
        <begin position="7"/>
        <end position="17"/>
    </location>
</feature>
<accession>A0A843T8K3</accession>
<evidence type="ECO:0000256" key="2">
    <source>
        <dbReference type="SAM" id="Phobius"/>
    </source>
</evidence>
<keyword evidence="2" id="KW-0472">Membrane</keyword>
<name>A0A843T8K3_COLES</name>
<dbReference type="AlphaFoldDB" id="A0A843T8K3"/>
<proteinExistence type="predicted"/>
<evidence type="ECO:0000256" key="1">
    <source>
        <dbReference type="SAM" id="MobiDB-lite"/>
    </source>
</evidence>
<sequence length="160" mass="17800">MDAGGVISSTMESGCSATSYSYTQSPPPPQQPTELPDHYYSAFIKQLDNWFDQTVAPALHAMGVAFPHPPPPPSIVVEGIMERLILEHEELNWSLGFPVRLMENRLATMQMATTMRLILQTIKSTSFGFSILIFFIIYAIGEQSSSDVDGDDHETRFAED</sequence>
<feature type="transmembrane region" description="Helical" evidence="2">
    <location>
        <begin position="117"/>
        <end position="140"/>
    </location>
</feature>
<dbReference type="EMBL" id="NMUH01000012">
    <property type="protein sequence ID" value="MQL68368.1"/>
    <property type="molecule type" value="Genomic_DNA"/>
</dbReference>
<organism evidence="3 4">
    <name type="scientific">Colocasia esculenta</name>
    <name type="common">Wild taro</name>
    <name type="synonym">Arum esculentum</name>
    <dbReference type="NCBI Taxonomy" id="4460"/>
    <lineage>
        <taxon>Eukaryota</taxon>
        <taxon>Viridiplantae</taxon>
        <taxon>Streptophyta</taxon>
        <taxon>Embryophyta</taxon>
        <taxon>Tracheophyta</taxon>
        <taxon>Spermatophyta</taxon>
        <taxon>Magnoliopsida</taxon>
        <taxon>Liliopsida</taxon>
        <taxon>Araceae</taxon>
        <taxon>Aroideae</taxon>
        <taxon>Colocasieae</taxon>
        <taxon>Colocasia</taxon>
    </lineage>
</organism>
<feature type="region of interest" description="Disordered" evidence="1">
    <location>
        <begin position="1"/>
        <end position="33"/>
    </location>
</feature>
<keyword evidence="2" id="KW-1133">Transmembrane helix</keyword>
<protein>
    <submittedName>
        <fullName evidence="3">Uncharacterized protein</fullName>
    </submittedName>
</protein>
<keyword evidence="4" id="KW-1185">Reference proteome</keyword>
<evidence type="ECO:0000313" key="3">
    <source>
        <dbReference type="EMBL" id="MQL68368.1"/>
    </source>
</evidence>
<evidence type="ECO:0000313" key="4">
    <source>
        <dbReference type="Proteomes" id="UP000652761"/>
    </source>
</evidence>
<reference evidence="3" key="1">
    <citation type="submission" date="2017-07" db="EMBL/GenBank/DDBJ databases">
        <title>Taro Niue Genome Assembly and Annotation.</title>
        <authorList>
            <person name="Atibalentja N."/>
            <person name="Keating K."/>
            <person name="Fields C.J."/>
        </authorList>
    </citation>
    <scope>NUCLEOTIDE SEQUENCE</scope>
    <source>
        <strain evidence="3">Niue_2</strain>
        <tissue evidence="3">Leaf</tissue>
    </source>
</reference>
<comment type="caution">
    <text evidence="3">The sequence shown here is derived from an EMBL/GenBank/DDBJ whole genome shotgun (WGS) entry which is preliminary data.</text>
</comment>